<dbReference type="Proteomes" id="UP001378188">
    <property type="component" value="Unassembled WGS sequence"/>
</dbReference>
<keyword evidence="3" id="KW-1185">Reference proteome</keyword>
<dbReference type="RefSeq" id="WP_340330458.1">
    <property type="nucleotide sequence ID" value="NZ_JAZHOF010000006.1"/>
</dbReference>
<dbReference type="AlphaFoldDB" id="A0AAW9RYR7"/>
<dbReference type="Gene3D" id="1.10.260.40">
    <property type="entry name" value="lambda repressor-like DNA-binding domains"/>
    <property type="match status" value="1"/>
</dbReference>
<dbReference type="SUPFAM" id="SSF47413">
    <property type="entry name" value="lambda repressor-like DNA-binding domains"/>
    <property type="match status" value="1"/>
</dbReference>
<gene>
    <name evidence="2" type="ORF">V3328_14790</name>
</gene>
<sequence length="82" mass="8874">MDLARNPRQLGSIIRRARKRLGWNQSQLGAKAGVGQDTISLLETGNSSANLQTIFAVLAALDLEIRIAPRSKGTAADIEKLF</sequence>
<dbReference type="Pfam" id="PF01381">
    <property type="entry name" value="HTH_3"/>
    <property type="match status" value="1"/>
</dbReference>
<name>A0AAW9RYR7_9HYPH</name>
<comment type="caution">
    <text evidence="2">The sequence shown here is derived from an EMBL/GenBank/DDBJ whole genome shotgun (WGS) entry which is preliminary data.</text>
</comment>
<dbReference type="InterPro" id="IPR010982">
    <property type="entry name" value="Lambda_DNA-bd_dom_sf"/>
</dbReference>
<dbReference type="PROSITE" id="PS50943">
    <property type="entry name" value="HTH_CROC1"/>
    <property type="match status" value="1"/>
</dbReference>
<dbReference type="GO" id="GO:0003677">
    <property type="term" value="F:DNA binding"/>
    <property type="evidence" value="ECO:0007669"/>
    <property type="project" value="InterPro"/>
</dbReference>
<evidence type="ECO:0000313" key="3">
    <source>
        <dbReference type="Proteomes" id="UP001378188"/>
    </source>
</evidence>
<dbReference type="InterPro" id="IPR001387">
    <property type="entry name" value="Cro/C1-type_HTH"/>
</dbReference>
<protein>
    <submittedName>
        <fullName evidence="2">Helix-turn-helix domain-containing protein</fullName>
    </submittedName>
</protein>
<proteinExistence type="predicted"/>
<reference evidence="2 3" key="1">
    <citation type="submission" date="2024-02" db="EMBL/GenBank/DDBJ databases">
        <title>Genome analysis and characterization of Microbaculum marinisediminis sp. nov., isolated from marine sediment.</title>
        <authorList>
            <person name="Du Z.-J."/>
            <person name="Ye Y.-Q."/>
            <person name="Zhang Z.-R."/>
            <person name="Yuan S.-M."/>
            <person name="Zhang X.-Y."/>
        </authorList>
    </citation>
    <scope>NUCLEOTIDE SEQUENCE [LARGE SCALE GENOMIC DNA]</scope>
    <source>
        <strain evidence="2 3">SDUM1044001</strain>
    </source>
</reference>
<dbReference type="SMART" id="SM00530">
    <property type="entry name" value="HTH_XRE"/>
    <property type="match status" value="1"/>
</dbReference>
<dbReference type="CDD" id="cd00093">
    <property type="entry name" value="HTH_XRE"/>
    <property type="match status" value="1"/>
</dbReference>
<dbReference type="EMBL" id="JAZHOF010000006">
    <property type="protein sequence ID" value="MEJ8572756.1"/>
    <property type="molecule type" value="Genomic_DNA"/>
</dbReference>
<accession>A0AAW9RYR7</accession>
<organism evidence="2 3">
    <name type="scientific">Microbaculum marinum</name>
    <dbReference type="NCBI Taxonomy" id="1764581"/>
    <lineage>
        <taxon>Bacteria</taxon>
        <taxon>Pseudomonadati</taxon>
        <taxon>Pseudomonadota</taxon>
        <taxon>Alphaproteobacteria</taxon>
        <taxon>Hyphomicrobiales</taxon>
        <taxon>Tepidamorphaceae</taxon>
        <taxon>Microbaculum</taxon>
    </lineage>
</organism>
<evidence type="ECO:0000313" key="2">
    <source>
        <dbReference type="EMBL" id="MEJ8572756.1"/>
    </source>
</evidence>
<feature type="domain" description="HTH cro/C1-type" evidence="1">
    <location>
        <begin position="14"/>
        <end position="68"/>
    </location>
</feature>
<evidence type="ECO:0000259" key="1">
    <source>
        <dbReference type="PROSITE" id="PS50943"/>
    </source>
</evidence>